<protein>
    <submittedName>
        <fullName evidence="2">Uncharacterized protein</fullName>
    </submittedName>
</protein>
<sequence>MPLGLICHGEREAVLKVSDVLPDSGEDAGSNSRLVAVGGGHGAARVTSTSSPSSQGPCHRACHTAGPQLSHAGLSAEDPEPTGPTPGLPEQEPGAAQV</sequence>
<organism evidence="2 3">
    <name type="scientific">Pteropus alecto</name>
    <name type="common">Black flying fox</name>
    <dbReference type="NCBI Taxonomy" id="9402"/>
    <lineage>
        <taxon>Eukaryota</taxon>
        <taxon>Metazoa</taxon>
        <taxon>Chordata</taxon>
        <taxon>Craniata</taxon>
        <taxon>Vertebrata</taxon>
        <taxon>Euteleostomi</taxon>
        <taxon>Mammalia</taxon>
        <taxon>Eutheria</taxon>
        <taxon>Laurasiatheria</taxon>
        <taxon>Chiroptera</taxon>
        <taxon>Yinpterochiroptera</taxon>
        <taxon>Pteropodoidea</taxon>
        <taxon>Pteropodidae</taxon>
        <taxon>Pteropodinae</taxon>
        <taxon>Pteropus</taxon>
    </lineage>
</organism>
<accession>L5JX64</accession>
<feature type="compositionally biased region" description="Polar residues" evidence="1">
    <location>
        <begin position="47"/>
        <end position="56"/>
    </location>
</feature>
<evidence type="ECO:0000313" key="3">
    <source>
        <dbReference type="Proteomes" id="UP000010552"/>
    </source>
</evidence>
<feature type="compositionally biased region" description="Low complexity" evidence="1">
    <location>
        <begin position="88"/>
        <end position="98"/>
    </location>
</feature>
<dbReference type="InParanoid" id="L5JX64"/>
<keyword evidence="3" id="KW-1185">Reference proteome</keyword>
<proteinExistence type="predicted"/>
<evidence type="ECO:0000256" key="1">
    <source>
        <dbReference type="SAM" id="MobiDB-lite"/>
    </source>
</evidence>
<reference evidence="3" key="1">
    <citation type="journal article" date="2013" name="Science">
        <title>Comparative analysis of bat genomes provides insight into the evolution of flight and immunity.</title>
        <authorList>
            <person name="Zhang G."/>
            <person name="Cowled C."/>
            <person name="Shi Z."/>
            <person name="Huang Z."/>
            <person name="Bishop-Lilly K.A."/>
            <person name="Fang X."/>
            <person name="Wynne J.W."/>
            <person name="Xiong Z."/>
            <person name="Baker M.L."/>
            <person name="Zhao W."/>
            <person name="Tachedjian M."/>
            <person name="Zhu Y."/>
            <person name="Zhou P."/>
            <person name="Jiang X."/>
            <person name="Ng J."/>
            <person name="Yang L."/>
            <person name="Wu L."/>
            <person name="Xiao J."/>
            <person name="Feng Y."/>
            <person name="Chen Y."/>
            <person name="Sun X."/>
            <person name="Zhang Y."/>
            <person name="Marsh G.A."/>
            <person name="Crameri G."/>
            <person name="Broder C.C."/>
            <person name="Frey K.G."/>
            <person name="Wang L.F."/>
            <person name="Wang J."/>
        </authorList>
    </citation>
    <scope>NUCLEOTIDE SEQUENCE [LARGE SCALE GENOMIC DNA]</scope>
</reference>
<gene>
    <name evidence="2" type="ORF">PAL_GLEAN10002715</name>
</gene>
<dbReference type="EMBL" id="KB031073">
    <property type="protein sequence ID" value="ELK03895.1"/>
    <property type="molecule type" value="Genomic_DNA"/>
</dbReference>
<name>L5JX64_PTEAL</name>
<feature type="region of interest" description="Disordered" evidence="1">
    <location>
        <begin position="21"/>
        <end position="98"/>
    </location>
</feature>
<evidence type="ECO:0000313" key="2">
    <source>
        <dbReference type="EMBL" id="ELK03895.1"/>
    </source>
</evidence>
<dbReference type="Proteomes" id="UP000010552">
    <property type="component" value="Unassembled WGS sequence"/>
</dbReference>
<dbReference type="AlphaFoldDB" id="L5JX64"/>